<dbReference type="EMBL" id="BMMZ01000013">
    <property type="protein sequence ID" value="GGL78070.1"/>
    <property type="molecule type" value="Genomic_DNA"/>
</dbReference>
<feature type="transmembrane region" description="Helical" evidence="1">
    <location>
        <begin position="54"/>
        <end position="74"/>
    </location>
</feature>
<reference evidence="2" key="1">
    <citation type="journal article" date="2014" name="Int. J. Syst. Evol. Microbiol.">
        <title>Complete genome sequence of Corynebacterium casei LMG S-19264T (=DSM 44701T), isolated from a smear-ripened cheese.</title>
        <authorList>
            <consortium name="US DOE Joint Genome Institute (JGI-PGF)"/>
            <person name="Walter F."/>
            <person name="Albersmeier A."/>
            <person name="Kalinowski J."/>
            <person name="Ruckert C."/>
        </authorList>
    </citation>
    <scope>NUCLEOTIDE SEQUENCE</scope>
    <source>
        <strain evidence="2">CGMCC 4.7306</strain>
    </source>
</reference>
<evidence type="ECO:0000313" key="2">
    <source>
        <dbReference type="EMBL" id="GGL78070.1"/>
    </source>
</evidence>
<evidence type="ECO:0000313" key="3">
    <source>
        <dbReference type="Proteomes" id="UP000613840"/>
    </source>
</evidence>
<keyword evidence="3" id="KW-1185">Reference proteome</keyword>
<protein>
    <recommendedName>
        <fullName evidence="4">DUF3017 domain-containing protein</fullName>
    </recommendedName>
</protein>
<feature type="transmembrane region" description="Helical" evidence="1">
    <location>
        <begin position="6"/>
        <end position="33"/>
    </location>
</feature>
<organism evidence="2 3">
    <name type="scientific">Microlunatus endophyticus</name>
    <dbReference type="NCBI Taxonomy" id="1716077"/>
    <lineage>
        <taxon>Bacteria</taxon>
        <taxon>Bacillati</taxon>
        <taxon>Actinomycetota</taxon>
        <taxon>Actinomycetes</taxon>
        <taxon>Propionibacteriales</taxon>
        <taxon>Propionibacteriaceae</taxon>
        <taxon>Microlunatus</taxon>
    </lineage>
</organism>
<comment type="caution">
    <text evidence="2">The sequence shown here is derived from an EMBL/GenBank/DDBJ whole genome shotgun (WGS) entry which is preliminary data.</text>
</comment>
<reference evidence="2" key="2">
    <citation type="submission" date="2020-09" db="EMBL/GenBank/DDBJ databases">
        <authorList>
            <person name="Sun Q."/>
            <person name="Zhou Y."/>
        </authorList>
    </citation>
    <scope>NUCLEOTIDE SEQUENCE</scope>
    <source>
        <strain evidence="2">CGMCC 4.7306</strain>
    </source>
</reference>
<accession>A0A917SHD2</accession>
<dbReference type="Pfam" id="PF11222">
    <property type="entry name" value="DUF3017"/>
    <property type="match status" value="1"/>
</dbReference>
<dbReference type="InterPro" id="IPR021385">
    <property type="entry name" value="DUF3017"/>
</dbReference>
<keyword evidence="1" id="KW-0812">Transmembrane</keyword>
<keyword evidence="1" id="KW-1133">Transmembrane helix</keyword>
<evidence type="ECO:0008006" key="4">
    <source>
        <dbReference type="Google" id="ProtNLM"/>
    </source>
</evidence>
<evidence type="ECO:0000256" key="1">
    <source>
        <dbReference type="SAM" id="Phobius"/>
    </source>
</evidence>
<keyword evidence="1" id="KW-0472">Membrane</keyword>
<dbReference type="AlphaFoldDB" id="A0A917SHD2"/>
<proteinExistence type="predicted"/>
<name>A0A917SHD2_9ACTN</name>
<sequence>MAVVVIGMAAGVVGVLIGHWRLGCVVIGAFLTIGGIERLVLADRSGLLQARNRFFDVIALLGMGIAVIVLAIVVPHGGGNPIP</sequence>
<gene>
    <name evidence="2" type="ORF">GCM10011575_40460</name>
</gene>
<dbReference type="Proteomes" id="UP000613840">
    <property type="component" value="Unassembled WGS sequence"/>
</dbReference>